<dbReference type="EMBL" id="BARW01026678">
    <property type="protein sequence ID" value="GAJ08099.1"/>
    <property type="molecule type" value="Genomic_DNA"/>
</dbReference>
<sequence length="258" mass="28946">GNVLGIIYSESEINELEEELALDRIGEIESIQHGITVRDSRIRVIPTLRPEHVAIENSGRARWDMFNLDVVPIASPVQILHSSASGAYLLVLCKRGYGWIRSENIALAGQERIAECIADKDFIICTGERVPYYSNAGCNYVSGWLRMGDRLAYSDAESQIQVIVPYRNIDGTLSLEKAWLKKNADVNRGFLPYTGRNIMNLVFKLMDQVYDYTGAWFGRNHVTILRDLFSCFGFELPGNGVLLTAYNYAGSISPEIGR</sequence>
<gene>
    <name evidence="1" type="ORF">S12H4_43465</name>
</gene>
<feature type="non-terminal residue" evidence="1">
    <location>
        <position position="1"/>
    </location>
</feature>
<accession>X1TS76</accession>
<comment type="caution">
    <text evidence="1">The sequence shown here is derived from an EMBL/GenBank/DDBJ whole genome shotgun (WGS) entry which is preliminary data.</text>
</comment>
<proteinExistence type="predicted"/>
<protein>
    <submittedName>
        <fullName evidence="1">Uncharacterized protein</fullName>
    </submittedName>
</protein>
<evidence type="ECO:0000313" key="1">
    <source>
        <dbReference type="EMBL" id="GAJ08099.1"/>
    </source>
</evidence>
<dbReference type="AlphaFoldDB" id="X1TS76"/>
<reference evidence="1" key="1">
    <citation type="journal article" date="2014" name="Front. Microbiol.">
        <title>High frequency of phylogenetically diverse reductive dehalogenase-homologous genes in deep subseafloor sedimentary metagenomes.</title>
        <authorList>
            <person name="Kawai M."/>
            <person name="Futagami T."/>
            <person name="Toyoda A."/>
            <person name="Takaki Y."/>
            <person name="Nishi S."/>
            <person name="Hori S."/>
            <person name="Arai W."/>
            <person name="Tsubouchi T."/>
            <person name="Morono Y."/>
            <person name="Uchiyama I."/>
            <person name="Ito T."/>
            <person name="Fujiyama A."/>
            <person name="Inagaki F."/>
            <person name="Takami H."/>
        </authorList>
    </citation>
    <scope>NUCLEOTIDE SEQUENCE</scope>
    <source>
        <strain evidence="1">Expedition CK06-06</strain>
    </source>
</reference>
<organism evidence="1">
    <name type="scientific">marine sediment metagenome</name>
    <dbReference type="NCBI Taxonomy" id="412755"/>
    <lineage>
        <taxon>unclassified sequences</taxon>
        <taxon>metagenomes</taxon>
        <taxon>ecological metagenomes</taxon>
    </lineage>
</organism>
<name>X1TS76_9ZZZZ</name>
<feature type="non-terminal residue" evidence="1">
    <location>
        <position position="258"/>
    </location>
</feature>